<dbReference type="AlphaFoldDB" id="A0A382J7L0"/>
<accession>A0A382J7L0</accession>
<organism evidence="1">
    <name type="scientific">marine metagenome</name>
    <dbReference type="NCBI Taxonomy" id="408172"/>
    <lineage>
        <taxon>unclassified sequences</taxon>
        <taxon>metagenomes</taxon>
        <taxon>ecological metagenomes</taxon>
    </lineage>
</organism>
<feature type="non-terminal residue" evidence="1">
    <location>
        <position position="1"/>
    </location>
</feature>
<evidence type="ECO:0000313" key="1">
    <source>
        <dbReference type="EMBL" id="SVC07535.1"/>
    </source>
</evidence>
<dbReference type="EMBL" id="UINC01072120">
    <property type="protein sequence ID" value="SVC07535.1"/>
    <property type="molecule type" value="Genomic_DNA"/>
</dbReference>
<name>A0A382J7L0_9ZZZZ</name>
<reference evidence="1" key="1">
    <citation type="submission" date="2018-05" db="EMBL/GenBank/DDBJ databases">
        <authorList>
            <person name="Lanie J.A."/>
            <person name="Ng W.-L."/>
            <person name="Kazmierczak K.M."/>
            <person name="Andrzejewski T.M."/>
            <person name="Davidsen T.M."/>
            <person name="Wayne K.J."/>
            <person name="Tettelin H."/>
            <person name="Glass J.I."/>
            <person name="Rusch D."/>
            <person name="Podicherti R."/>
            <person name="Tsui H.-C.T."/>
            <person name="Winkler M.E."/>
        </authorList>
    </citation>
    <scope>NUCLEOTIDE SEQUENCE</scope>
</reference>
<proteinExistence type="predicted"/>
<protein>
    <submittedName>
        <fullName evidence="1">Uncharacterized protein</fullName>
    </submittedName>
</protein>
<gene>
    <name evidence="1" type="ORF">METZ01_LOCUS260389</name>
</gene>
<sequence length="339" mass="37904">GGNEMTQPTTRSTFKDYCKRKLGWPVVELNIDDDQVEDCIDDSLQFYQEYHFDATENTFLKHQISGSTLKLASAPTGTFSNGEVITGGTSGVQATVHAYHSANTTLRYKNPEVKSGGDGNTFYANTTTTFSLGETITGNTSSATATTHAETATAIGDFDNKYISIAEAIIGVRRIIPFYDNSRSNSMFSSKYQFALAEMHQLGTGVVSYEMAQEHLMLLNEMFTGTPMFRYNRHQDKLFLDISWGADAGIDDWIIVECDKIIDPATYADIWSDMFLKRYNTALMKKQWGQNLTKFEGMQLPGGVTMNGRQLYDDATTELETIQTEMSLRYELPVDHLIG</sequence>